<protein>
    <submittedName>
        <fullName evidence="1">Hybrid signal transduction histidine kinase F</fullName>
    </submittedName>
</protein>
<reference evidence="1" key="2">
    <citation type="submission" date="2014-07" db="EMBL/GenBank/DDBJ databases">
        <authorList>
            <person name="Hull J."/>
        </authorList>
    </citation>
    <scope>NUCLEOTIDE SEQUENCE</scope>
</reference>
<dbReference type="GO" id="GO:0016301">
    <property type="term" value="F:kinase activity"/>
    <property type="evidence" value="ECO:0007669"/>
    <property type="project" value="UniProtKB-KW"/>
</dbReference>
<proteinExistence type="predicted"/>
<keyword evidence="1" id="KW-0808">Transferase</keyword>
<keyword evidence="1" id="KW-0418">Kinase</keyword>
<evidence type="ECO:0000313" key="1">
    <source>
        <dbReference type="EMBL" id="JAG09095.1"/>
    </source>
</evidence>
<dbReference type="EMBL" id="GBHO01034509">
    <property type="protein sequence ID" value="JAG09095.1"/>
    <property type="molecule type" value="Transcribed_RNA"/>
</dbReference>
<reference evidence="1" key="1">
    <citation type="journal article" date="2014" name="PLoS ONE">
        <title>Transcriptome-Based Identification of ABC Transporters in the Western Tarnished Plant Bug Lygus hesperus.</title>
        <authorList>
            <person name="Hull J.J."/>
            <person name="Chaney K."/>
            <person name="Geib S.M."/>
            <person name="Fabrick J.A."/>
            <person name="Brent C.S."/>
            <person name="Walsh D."/>
            <person name="Lavine L.C."/>
        </authorList>
    </citation>
    <scope>NUCLEOTIDE SEQUENCE</scope>
</reference>
<dbReference type="AlphaFoldDB" id="A0A0A9WWA2"/>
<sequence>MRSLSASQTLLEMYEHAHALTVHVSAPFTLSIHTRGKRKSGEEFPMRVFVLNISDDAQQQAALLVFAEDLTSTLQREARLRVSYTAAQVCHLGLVCVNASSVVELFSEQATAMFGYF</sequence>
<gene>
    <name evidence="1" type="primary">dhkF</name>
    <name evidence="1" type="ORF">CM83_22665</name>
</gene>
<dbReference type="InterPro" id="IPR035965">
    <property type="entry name" value="PAS-like_dom_sf"/>
</dbReference>
<dbReference type="SUPFAM" id="SSF55785">
    <property type="entry name" value="PYP-like sensor domain (PAS domain)"/>
    <property type="match status" value="1"/>
</dbReference>
<name>A0A0A9WWA2_LYGHE</name>
<accession>A0A0A9WWA2</accession>
<organism evidence="1">
    <name type="scientific">Lygus hesperus</name>
    <name type="common">Western plant bug</name>
    <dbReference type="NCBI Taxonomy" id="30085"/>
    <lineage>
        <taxon>Eukaryota</taxon>
        <taxon>Metazoa</taxon>
        <taxon>Ecdysozoa</taxon>
        <taxon>Arthropoda</taxon>
        <taxon>Hexapoda</taxon>
        <taxon>Insecta</taxon>
        <taxon>Pterygota</taxon>
        <taxon>Neoptera</taxon>
        <taxon>Paraneoptera</taxon>
        <taxon>Hemiptera</taxon>
        <taxon>Heteroptera</taxon>
        <taxon>Panheteroptera</taxon>
        <taxon>Cimicomorpha</taxon>
        <taxon>Miridae</taxon>
        <taxon>Mirini</taxon>
        <taxon>Lygus</taxon>
    </lineage>
</organism>